<dbReference type="InterPro" id="IPR036259">
    <property type="entry name" value="MFS_trans_sf"/>
</dbReference>
<feature type="transmembrane region" description="Helical" evidence="1">
    <location>
        <begin position="219"/>
        <end position="239"/>
    </location>
</feature>
<feature type="transmembrane region" description="Helical" evidence="1">
    <location>
        <begin position="12"/>
        <end position="33"/>
    </location>
</feature>
<dbReference type="RefSeq" id="WP_039404796.1">
    <property type="nucleotide sequence ID" value="NZ_CP010310.2"/>
</dbReference>
<feature type="transmembrane region" description="Helical" evidence="1">
    <location>
        <begin position="338"/>
        <end position="361"/>
    </location>
</feature>
<feature type="transmembrane region" description="Helical" evidence="1">
    <location>
        <begin position="306"/>
        <end position="326"/>
    </location>
</feature>
<keyword evidence="1" id="KW-0472">Membrane</keyword>
<evidence type="ECO:0000313" key="5">
    <source>
        <dbReference type="Proteomes" id="UP000254589"/>
    </source>
</evidence>
<evidence type="ECO:0000313" key="3">
    <source>
        <dbReference type="EMBL" id="SUA92385.1"/>
    </source>
</evidence>
<keyword evidence="4" id="KW-1185">Reference proteome</keyword>
<organism evidence="3 5">
    <name type="scientific">Pandoraea pulmonicola</name>
    <dbReference type="NCBI Taxonomy" id="93221"/>
    <lineage>
        <taxon>Bacteria</taxon>
        <taxon>Pseudomonadati</taxon>
        <taxon>Pseudomonadota</taxon>
        <taxon>Betaproteobacteria</taxon>
        <taxon>Burkholderiales</taxon>
        <taxon>Burkholderiaceae</taxon>
        <taxon>Pandoraea</taxon>
    </lineage>
</organism>
<reference evidence="2" key="2">
    <citation type="submission" date="2016-11" db="EMBL/GenBank/DDBJ databases">
        <title>Complete Genome Sequencing of Pandoraea pulmonicola DSM 16583.</title>
        <authorList>
            <person name="Chan K.-G."/>
        </authorList>
    </citation>
    <scope>NUCLEOTIDE SEQUENCE</scope>
    <source>
        <strain evidence="2">DSM 16583</strain>
    </source>
</reference>
<sequence>MPLFLAYLSLDWLLAVYLGMWNAVVPIVLLDRFGATGVVAYEIALAACAVIALPVAALWTEQLSRAQVMRWACSIIVLSGMSRLAIAGAALGLTFWMLNDMIAVAAFASMQPLLGVYPAETVEKVRVLAAFRLKRVVVNLGRICGPLLSGTALLLYTWQYALGCLAVLGCCALPILLRLPTLPSPDRRQSPVPISAKTILHRTFAGFALKVRLSAERCFTLWDMLLGVATAGVVPVLIPQVVRQARLPESQAGWLIAAFVIGSIAGVAILHPMLASAFGRRPGYVAGWVALGVSLAMATVADTTVWLGASLMSAGAIGACLSMNGIDRRVIALPSRVRVRVAGATLLTTQLAGMLSFALYGISYASHTTEGRWWLYGGLVSIAVLSSCLASEPWRLLGVKDTEGSVEKFYSDRYPEAFDAAEPVQRDAAE</sequence>
<dbReference type="EMBL" id="UGSJ01000001">
    <property type="protein sequence ID" value="SUA92385.1"/>
    <property type="molecule type" value="Genomic_DNA"/>
</dbReference>
<accession>A0AAJ4ZFI4</accession>
<dbReference type="AlphaFoldDB" id="A0AAJ4ZFI4"/>
<dbReference type="Gene3D" id="1.20.1250.20">
    <property type="entry name" value="MFS general substrate transporter like domains"/>
    <property type="match status" value="2"/>
</dbReference>
<reference evidence="3 5" key="3">
    <citation type="submission" date="2018-06" db="EMBL/GenBank/DDBJ databases">
        <authorList>
            <consortium name="Pathogen Informatics"/>
            <person name="Doyle S."/>
        </authorList>
    </citation>
    <scope>NUCLEOTIDE SEQUENCE [LARGE SCALE GENOMIC DNA]</scope>
    <source>
        <strain evidence="3 5">NCTC13159</strain>
    </source>
</reference>
<dbReference type="Proteomes" id="UP000035086">
    <property type="component" value="Chromosome"/>
</dbReference>
<feature type="transmembrane region" description="Helical" evidence="1">
    <location>
        <begin position="71"/>
        <end position="98"/>
    </location>
</feature>
<feature type="transmembrane region" description="Helical" evidence="1">
    <location>
        <begin position="373"/>
        <end position="390"/>
    </location>
</feature>
<name>A0AAJ4ZFI4_PANPU</name>
<feature type="transmembrane region" description="Helical" evidence="1">
    <location>
        <begin position="282"/>
        <end position="300"/>
    </location>
</feature>
<feature type="transmembrane region" description="Helical" evidence="1">
    <location>
        <begin position="39"/>
        <end position="59"/>
    </location>
</feature>
<evidence type="ECO:0000313" key="4">
    <source>
        <dbReference type="Proteomes" id="UP000035086"/>
    </source>
</evidence>
<dbReference type="SUPFAM" id="SSF103473">
    <property type="entry name" value="MFS general substrate transporter"/>
    <property type="match status" value="1"/>
</dbReference>
<protein>
    <submittedName>
        <fullName evidence="3">Major Facilitator Superfamily</fullName>
    </submittedName>
</protein>
<evidence type="ECO:0000313" key="2">
    <source>
        <dbReference type="EMBL" id="AJC19544.1"/>
    </source>
</evidence>
<proteinExistence type="predicted"/>
<keyword evidence="1" id="KW-1133">Transmembrane helix</keyword>
<dbReference type="Proteomes" id="UP000254589">
    <property type="component" value="Unassembled WGS sequence"/>
</dbReference>
<feature type="transmembrane region" description="Helical" evidence="1">
    <location>
        <begin position="251"/>
        <end position="270"/>
    </location>
</feature>
<keyword evidence="1" id="KW-0812">Transmembrane</keyword>
<feature type="transmembrane region" description="Helical" evidence="1">
    <location>
        <begin position="158"/>
        <end position="179"/>
    </location>
</feature>
<reference evidence="4" key="1">
    <citation type="submission" date="2014-12" db="EMBL/GenBank/DDBJ databases">
        <title>Complete Genome Sequencing of Pandoraea pulmonicola DSM 16583.</title>
        <authorList>
            <person name="Chan K.-G."/>
        </authorList>
    </citation>
    <scope>NUCLEOTIDE SEQUENCE [LARGE SCALE GENOMIC DNA]</scope>
    <source>
        <strain evidence="4">DSM 16583</strain>
    </source>
</reference>
<evidence type="ECO:0000256" key="1">
    <source>
        <dbReference type="SAM" id="Phobius"/>
    </source>
</evidence>
<gene>
    <name evidence="3" type="ORF">NCTC13159_03915</name>
    <name evidence="2" type="ORF">RO07_01880</name>
</gene>
<dbReference type="KEGG" id="ppul:RO07_01880"/>
<dbReference type="EMBL" id="CP010310">
    <property type="protein sequence ID" value="AJC19544.1"/>
    <property type="molecule type" value="Genomic_DNA"/>
</dbReference>